<comment type="function">
    <text evidence="5">Part of a binding-protein-dependent transport system for aliphatic sulfonates. Putative binding protein.</text>
</comment>
<evidence type="ECO:0000256" key="4">
    <source>
        <dbReference type="ARBA" id="ARBA00022729"/>
    </source>
</evidence>
<evidence type="ECO:0000256" key="3">
    <source>
        <dbReference type="ARBA" id="ARBA00022448"/>
    </source>
</evidence>
<feature type="domain" description="Solute-binding protein family 3/N-terminal" evidence="7">
    <location>
        <begin position="42"/>
        <end position="260"/>
    </location>
</feature>
<evidence type="ECO:0000313" key="8">
    <source>
        <dbReference type="EMBL" id="OWQ91901.1"/>
    </source>
</evidence>
<keyword evidence="4" id="KW-0732">Signal</keyword>
<dbReference type="Pfam" id="PF09084">
    <property type="entry name" value="NMT1"/>
    <property type="match status" value="1"/>
</dbReference>
<dbReference type="OrthoDB" id="286202at2"/>
<evidence type="ECO:0000313" key="9">
    <source>
        <dbReference type="Proteomes" id="UP000197468"/>
    </source>
</evidence>
<proteinExistence type="inferred from homology"/>
<sequence length="329" mass="35194">MSFPPSSLDSSRRRWLAQAAATAGIAALPAALSLARAADPKTLRIGYQKSSTLTLFLKSRGVLEKALAPQRVAVQWHEFTSGLPLLEALNVGALDLSADVADAVPPFALAAGAKVTYYAIETPSPTAQAIVVRKDSPITAVAQLKGKKVAFAKGAGAHYLLLEALAQTGLSIRDIEPAYLNPADGRSAFENGAVAAWVVWDPFLAAVQRQSGARILVDGTRIAAYRRFYLAATPFAQQHPDVLQRVYDELQRAGDWVKKNPAAAADWHAPVLGLDAATVAAANERRSYAVRPVDAESLSEQQRIADAFTGAQILPRRVTVQDSPVWRPA</sequence>
<dbReference type="PANTHER" id="PTHR30024:SF42">
    <property type="entry name" value="ALIPHATIC SULFONATES-BINDING PROTEIN-RELATED"/>
    <property type="match status" value="1"/>
</dbReference>
<dbReference type="SMART" id="SM00062">
    <property type="entry name" value="PBPb"/>
    <property type="match status" value="1"/>
</dbReference>
<organism evidence="8 9">
    <name type="scientific">Roseateles aquatilis</name>
    <dbReference type="NCBI Taxonomy" id="431061"/>
    <lineage>
        <taxon>Bacteria</taxon>
        <taxon>Pseudomonadati</taxon>
        <taxon>Pseudomonadota</taxon>
        <taxon>Betaproteobacteria</taxon>
        <taxon>Burkholderiales</taxon>
        <taxon>Sphaerotilaceae</taxon>
        <taxon>Roseateles</taxon>
    </lineage>
</organism>
<dbReference type="GO" id="GO:0042597">
    <property type="term" value="C:periplasmic space"/>
    <property type="evidence" value="ECO:0007669"/>
    <property type="project" value="UniProtKB-SubCell"/>
</dbReference>
<dbReference type="InterPro" id="IPR001638">
    <property type="entry name" value="Solute-binding_3/MltF_N"/>
</dbReference>
<protein>
    <recommendedName>
        <fullName evidence="6">Putative aliphatic sulfonates-binding protein</fullName>
    </recommendedName>
</protein>
<comment type="caution">
    <text evidence="8">The sequence shown here is derived from an EMBL/GenBank/DDBJ whole genome shotgun (WGS) entry which is preliminary data.</text>
</comment>
<dbReference type="PANTHER" id="PTHR30024">
    <property type="entry name" value="ALIPHATIC SULFONATES-BINDING PROTEIN-RELATED"/>
    <property type="match status" value="1"/>
</dbReference>
<evidence type="ECO:0000259" key="7">
    <source>
        <dbReference type="SMART" id="SM00062"/>
    </source>
</evidence>
<evidence type="ECO:0000256" key="5">
    <source>
        <dbReference type="ARBA" id="ARBA00055538"/>
    </source>
</evidence>
<dbReference type="RefSeq" id="WP_088383617.1">
    <property type="nucleotide sequence ID" value="NZ_NIOF01000002.1"/>
</dbReference>
<keyword evidence="3" id="KW-0813">Transport</keyword>
<comment type="similarity">
    <text evidence="2">Belongs to the bacterial solute-binding protein SsuA/TauA family.</text>
</comment>
<evidence type="ECO:0000256" key="2">
    <source>
        <dbReference type="ARBA" id="ARBA00010742"/>
    </source>
</evidence>
<name>A0A246JH24_9BURK</name>
<dbReference type="EMBL" id="NIOF01000002">
    <property type="protein sequence ID" value="OWQ91901.1"/>
    <property type="molecule type" value="Genomic_DNA"/>
</dbReference>
<dbReference type="NCBIfam" id="TIGR01728">
    <property type="entry name" value="SsuA_fam"/>
    <property type="match status" value="1"/>
</dbReference>
<dbReference type="AlphaFoldDB" id="A0A246JH24"/>
<dbReference type="SUPFAM" id="SSF53850">
    <property type="entry name" value="Periplasmic binding protein-like II"/>
    <property type="match status" value="1"/>
</dbReference>
<dbReference type="Proteomes" id="UP000197468">
    <property type="component" value="Unassembled WGS sequence"/>
</dbReference>
<dbReference type="FunFam" id="3.40.190.10:FF:000050">
    <property type="entry name" value="Sulfonate ABC transporter substrate-binding protein"/>
    <property type="match status" value="1"/>
</dbReference>
<keyword evidence="9" id="KW-1185">Reference proteome</keyword>
<dbReference type="InterPro" id="IPR015168">
    <property type="entry name" value="SsuA/THI5"/>
</dbReference>
<dbReference type="PROSITE" id="PS51318">
    <property type="entry name" value="TAT"/>
    <property type="match status" value="1"/>
</dbReference>
<dbReference type="GO" id="GO:0016020">
    <property type="term" value="C:membrane"/>
    <property type="evidence" value="ECO:0007669"/>
    <property type="project" value="InterPro"/>
</dbReference>
<reference evidence="8 9" key="1">
    <citation type="journal article" date="2008" name="Int. J. Syst. Evol. Microbiol.">
        <title>Description of Roseateles aquatilis sp. nov. and Roseateles terrae sp. nov., in the class Betaproteobacteria, and emended description of the genus Roseateles.</title>
        <authorList>
            <person name="Gomila M."/>
            <person name="Bowien B."/>
            <person name="Falsen E."/>
            <person name="Moore E.R."/>
            <person name="Lalucat J."/>
        </authorList>
    </citation>
    <scope>NUCLEOTIDE SEQUENCE [LARGE SCALE GENOMIC DNA]</scope>
    <source>
        <strain evidence="8 9">CCUG 48205</strain>
    </source>
</reference>
<dbReference type="Gene3D" id="3.40.190.10">
    <property type="entry name" value="Periplasmic binding protein-like II"/>
    <property type="match status" value="2"/>
</dbReference>
<accession>A0A246JH24</accession>
<evidence type="ECO:0000256" key="6">
    <source>
        <dbReference type="ARBA" id="ARBA00070228"/>
    </source>
</evidence>
<gene>
    <name evidence="8" type="ORF">CDN99_05910</name>
</gene>
<evidence type="ECO:0000256" key="1">
    <source>
        <dbReference type="ARBA" id="ARBA00004418"/>
    </source>
</evidence>
<dbReference type="InterPro" id="IPR006311">
    <property type="entry name" value="TAT_signal"/>
</dbReference>
<dbReference type="InterPro" id="IPR010067">
    <property type="entry name" value="ABC_SsuA_sub-bd"/>
</dbReference>
<dbReference type="GO" id="GO:0042626">
    <property type="term" value="F:ATPase-coupled transmembrane transporter activity"/>
    <property type="evidence" value="ECO:0007669"/>
    <property type="project" value="InterPro"/>
</dbReference>
<comment type="subcellular location">
    <subcellularLocation>
        <location evidence="1">Periplasm</location>
    </subcellularLocation>
</comment>